<organism evidence="2 3">
    <name type="scientific">Massarina eburnea CBS 473.64</name>
    <dbReference type="NCBI Taxonomy" id="1395130"/>
    <lineage>
        <taxon>Eukaryota</taxon>
        <taxon>Fungi</taxon>
        <taxon>Dikarya</taxon>
        <taxon>Ascomycota</taxon>
        <taxon>Pezizomycotina</taxon>
        <taxon>Dothideomycetes</taxon>
        <taxon>Pleosporomycetidae</taxon>
        <taxon>Pleosporales</taxon>
        <taxon>Massarineae</taxon>
        <taxon>Massarinaceae</taxon>
        <taxon>Massarina</taxon>
    </lineage>
</organism>
<sequence length="127" mass="12431">MPSFQQIALSLFALSATVLATEPTYDSTLYVTSTIYRVNTVTASGTPGAVPAANSTTTIVPTIATAAAVPIVSASSYYAIPSGTNSTTKPTGTGVPAVTEFPGAASAVSGNAAFAAAIAAGMAILAL</sequence>
<evidence type="ECO:0000256" key="1">
    <source>
        <dbReference type="SAM" id="SignalP"/>
    </source>
</evidence>
<accession>A0A6A6S1N6</accession>
<dbReference type="Proteomes" id="UP000799753">
    <property type="component" value="Unassembled WGS sequence"/>
</dbReference>
<reference evidence="2" key="1">
    <citation type="journal article" date="2020" name="Stud. Mycol.">
        <title>101 Dothideomycetes genomes: a test case for predicting lifestyles and emergence of pathogens.</title>
        <authorList>
            <person name="Haridas S."/>
            <person name="Albert R."/>
            <person name="Binder M."/>
            <person name="Bloem J."/>
            <person name="Labutti K."/>
            <person name="Salamov A."/>
            <person name="Andreopoulos B."/>
            <person name="Baker S."/>
            <person name="Barry K."/>
            <person name="Bills G."/>
            <person name="Bluhm B."/>
            <person name="Cannon C."/>
            <person name="Castanera R."/>
            <person name="Culley D."/>
            <person name="Daum C."/>
            <person name="Ezra D."/>
            <person name="Gonzalez J."/>
            <person name="Henrissat B."/>
            <person name="Kuo A."/>
            <person name="Liang C."/>
            <person name="Lipzen A."/>
            <person name="Lutzoni F."/>
            <person name="Magnuson J."/>
            <person name="Mondo S."/>
            <person name="Nolan M."/>
            <person name="Ohm R."/>
            <person name="Pangilinan J."/>
            <person name="Park H.-J."/>
            <person name="Ramirez L."/>
            <person name="Alfaro M."/>
            <person name="Sun H."/>
            <person name="Tritt A."/>
            <person name="Yoshinaga Y."/>
            <person name="Zwiers L.-H."/>
            <person name="Turgeon B."/>
            <person name="Goodwin S."/>
            <person name="Spatafora J."/>
            <person name="Crous P."/>
            <person name="Grigoriev I."/>
        </authorList>
    </citation>
    <scope>NUCLEOTIDE SEQUENCE</scope>
    <source>
        <strain evidence="2">CBS 473.64</strain>
    </source>
</reference>
<feature type="signal peptide" evidence="1">
    <location>
        <begin position="1"/>
        <end position="20"/>
    </location>
</feature>
<proteinExistence type="predicted"/>
<evidence type="ECO:0000313" key="2">
    <source>
        <dbReference type="EMBL" id="KAF2641032.1"/>
    </source>
</evidence>
<keyword evidence="1" id="KW-0732">Signal</keyword>
<keyword evidence="3" id="KW-1185">Reference proteome</keyword>
<dbReference type="AlphaFoldDB" id="A0A6A6S1N6"/>
<evidence type="ECO:0000313" key="3">
    <source>
        <dbReference type="Proteomes" id="UP000799753"/>
    </source>
</evidence>
<name>A0A6A6S1N6_9PLEO</name>
<protein>
    <recommendedName>
        <fullName evidence="4">GPI anchored protein</fullName>
    </recommendedName>
</protein>
<gene>
    <name evidence="2" type="ORF">P280DRAFT_300294</name>
</gene>
<dbReference type="EMBL" id="MU006783">
    <property type="protein sequence ID" value="KAF2641032.1"/>
    <property type="molecule type" value="Genomic_DNA"/>
</dbReference>
<dbReference type="OrthoDB" id="3787314at2759"/>
<evidence type="ECO:0008006" key="4">
    <source>
        <dbReference type="Google" id="ProtNLM"/>
    </source>
</evidence>
<feature type="chain" id="PRO_5025623882" description="GPI anchored protein" evidence="1">
    <location>
        <begin position="21"/>
        <end position="127"/>
    </location>
</feature>